<feature type="region of interest" description="Disordered" evidence="1">
    <location>
        <begin position="262"/>
        <end position="290"/>
    </location>
</feature>
<comment type="caution">
    <text evidence="3">The sequence shown here is derived from an EMBL/GenBank/DDBJ whole genome shotgun (WGS) entry which is preliminary data.</text>
</comment>
<name>A0A8T9CG06_9HELO</name>
<dbReference type="Pfam" id="PF06985">
    <property type="entry name" value="HET"/>
    <property type="match status" value="1"/>
</dbReference>
<evidence type="ECO:0000259" key="2">
    <source>
        <dbReference type="Pfam" id="PF06985"/>
    </source>
</evidence>
<dbReference type="OrthoDB" id="5362512at2759"/>
<dbReference type="AlphaFoldDB" id="A0A8T9CG06"/>
<evidence type="ECO:0000256" key="1">
    <source>
        <dbReference type="SAM" id="MobiDB-lite"/>
    </source>
</evidence>
<reference evidence="3 4" key="1">
    <citation type="submission" date="2018-05" db="EMBL/GenBank/DDBJ databases">
        <title>Genome sequencing and assembly of the regulated plant pathogen Lachnellula willkommii and related sister species for the development of diagnostic species identification markers.</title>
        <authorList>
            <person name="Giroux E."/>
            <person name="Bilodeau G."/>
        </authorList>
    </citation>
    <scope>NUCLEOTIDE SEQUENCE [LARGE SCALE GENOMIC DNA]</scope>
    <source>
        <strain evidence="3 4">CBS 268.59</strain>
    </source>
</reference>
<dbReference type="PANTHER" id="PTHR33112">
    <property type="entry name" value="DOMAIN PROTEIN, PUTATIVE-RELATED"/>
    <property type="match status" value="1"/>
</dbReference>
<evidence type="ECO:0000313" key="3">
    <source>
        <dbReference type="EMBL" id="TVY84431.1"/>
    </source>
</evidence>
<proteinExistence type="predicted"/>
<feature type="domain" description="Heterokaryon incompatibility" evidence="2">
    <location>
        <begin position="147"/>
        <end position="266"/>
    </location>
</feature>
<accession>A0A8T9CG06</accession>
<dbReference type="EMBL" id="QGMK01000085">
    <property type="protein sequence ID" value="TVY84431.1"/>
    <property type="molecule type" value="Genomic_DNA"/>
</dbReference>
<dbReference type="Proteomes" id="UP000469558">
    <property type="component" value="Unassembled WGS sequence"/>
</dbReference>
<gene>
    <name evidence="3" type="ORF">LSUE1_G002663</name>
</gene>
<protein>
    <recommendedName>
        <fullName evidence="2">Heterokaryon incompatibility domain-containing protein</fullName>
    </recommendedName>
</protein>
<dbReference type="PANTHER" id="PTHR33112:SF8">
    <property type="entry name" value="HETEROKARYON INCOMPATIBILITY DOMAIN-CONTAINING PROTEIN"/>
    <property type="match status" value="1"/>
</dbReference>
<dbReference type="InterPro" id="IPR010730">
    <property type="entry name" value="HET"/>
</dbReference>
<organism evidence="3 4">
    <name type="scientific">Lachnellula suecica</name>
    <dbReference type="NCBI Taxonomy" id="602035"/>
    <lineage>
        <taxon>Eukaryota</taxon>
        <taxon>Fungi</taxon>
        <taxon>Dikarya</taxon>
        <taxon>Ascomycota</taxon>
        <taxon>Pezizomycotina</taxon>
        <taxon>Leotiomycetes</taxon>
        <taxon>Helotiales</taxon>
        <taxon>Lachnaceae</taxon>
        <taxon>Lachnellula</taxon>
    </lineage>
</organism>
<evidence type="ECO:0000313" key="4">
    <source>
        <dbReference type="Proteomes" id="UP000469558"/>
    </source>
</evidence>
<sequence>MIFSNVSSSLVEALLSKNDDLSFVYRLQGSSERKDARKKTGRRIPEAVLSVWLESKEQSLMPMIKLSIVAQNCVFPSHVESTYTGSRETLKLAASWIKQCNDSHKKCLHLKPANMCLPTRLIDVGTADGKVMPHLWIPEKTTVAIPYMTLSYRWGMSPKVLLTRTSLPELCKQIPVDLLPQSNQDAIHITRSLGIRYLWIDALCIIQDREEDFHLELAKMRNIYKNSYCTISASQGETGERGCFSNRQPLQADFGSISSRIEQTSSPKKLSGKHIQGYENESASRKVGTMNQRPAKMLKRHNVSDTGRESGGTKTGFQFTDVSKLDSSWKIPPTSVQMARNSQFQNIDFQLQEAQRQMEVAGGLSKSNITIRTLQKDLWSSEVDASPLSRRAWTLQERLLSSRILHFTRSQLFWECQTAKACEAWPQPVVKNIVDKRGADEMTEFDHGKTNSSALSGSALVPIKEHWDEIVELYTDGALTKPEDKLVAMSGLATEALEDTEDTYHAGLWRNDFARSLLWYLITPQHSACTAYRAPTWSWASVDGKVAYLARRPDPEFPVSELATIEKVQTLGVDGERNPTGQIKYGLCRISGPLRQSVRYEKHGNIHRLILSEELSNHQLYADFFPDVDIENEPSDLICLPMLYHQETRADSENKGLQSFMSGLVVRPSGEFLDEYRRVGVFRIPEESGRAWFEEEVVIKEISIV</sequence>
<keyword evidence="4" id="KW-1185">Reference proteome</keyword>